<accession>A0ABD0NPA7</accession>
<dbReference type="SUPFAM" id="SSF50729">
    <property type="entry name" value="PH domain-like"/>
    <property type="match status" value="1"/>
</dbReference>
<gene>
    <name evidence="2" type="ORF">M9458_039397</name>
</gene>
<dbReference type="Gene3D" id="2.30.29.30">
    <property type="entry name" value="Pleckstrin-homology domain (PH domain)/Phosphotyrosine-binding domain (PTB)"/>
    <property type="match status" value="1"/>
</dbReference>
<protein>
    <recommendedName>
        <fullName evidence="1">FERM domain-containing protein</fullName>
    </recommendedName>
</protein>
<keyword evidence="3" id="KW-1185">Reference proteome</keyword>
<dbReference type="EMBL" id="JAMKFB020000020">
    <property type="protein sequence ID" value="KAL0163644.1"/>
    <property type="molecule type" value="Genomic_DNA"/>
</dbReference>
<dbReference type="PROSITE" id="PS50057">
    <property type="entry name" value="FERM_3"/>
    <property type="match status" value="1"/>
</dbReference>
<feature type="domain" description="FERM" evidence="1">
    <location>
        <begin position="1"/>
        <end position="51"/>
    </location>
</feature>
<dbReference type="Pfam" id="PF09380">
    <property type="entry name" value="FERM_C"/>
    <property type="match status" value="1"/>
</dbReference>
<evidence type="ECO:0000259" key="1">
    <source>
        <dbReference type="PROSITE" id="PS50057"/>
    </source>
</evidence>
<proteinExistence type="predicted"/>
<dbReference type="SMART" id="SM01196">
    <property type="entry name" value="FERM_C"/>
    <property type="match status" value="1"/>
</dbReference>
<dbReference type="InterPro" id="IPR018980">
    <property type="entry name" value="FERM_PH-like_C"/>
</dbReference>
<comment type="caution">
    <text evidence="2">The sequence shown here is derived from an EMBL/GenBank/DDBJ whole genome shotgun (WGS) entry which is preliminary data.</text>
</comment>
<dbReference type="Proteomes" id="UP001529510">
    <property type="component" value="Unassembled WGS sequence"/>
</dbReference>
<organism evidence="2 3">
    <name type="scientific">Cirrhinus mrigala</name>
    <name type="common">Mrigala</name>
    <dbReference type="NCBI Taxonomy" id="683832"/>
    <lineage>
        <taxon>Eukaryota</taxon>
        <taxon>Metazoa</taxon>
        <taxon>Chordata</taxon>
        <taxon>Craniata</taxon>
        <taxon>Vertebrata</taxon>
        <taxon>Euteleostomi</taxon>
        <taxon>Actinopterygii</taxon>
        <taxon>Neopterygii</taxon>
        <taxon>Teleostei</taxon>
        <taxon>Ostariophysi</taxon>
        <taxon>Cypriniformes</taxon>
        <taxon>Cyprinidae</taxon>
        <taxon>Labeoninae</taxon>
        <taxon>Labeonini</taxon>
        <taxon>Cirrhinus</taxon>
    </lineage>
</organism>
<dbReference type="AlphaFoldDB" id="A0ABD0NPA7"/>
<feature type="non-terminal residue" evidence="2">
    <location>
        <position position="51"/>
    </location>
</feature>
<evidence type="ECO:0000313" key="2">
    <source>
        <dbReference type="EMBL" id="KAL0163644.1"/>
    </source>
</evidence>
<name>A0ABD0NPA7_CIRMR</name>
<feature type="non-terminal residue" evidence="2">
    <location>
        <position position="1"/>
    </location>
</feature>
<sequence length="51" mass="5972">DSEGVDIMLGVCANGLLIYKDRLRINRFAWPKILKISYKRSNFYIKIRPGE</sequence>
<evidence type="ECO:0000313" key="3">
    <source>
        <dbReference type="Proteomes" id="UP001529510"/>
    </source>
</evidence>
<dbReference type="InterPro" id="IPR000299">
    <property type="entry name" value="FERM_domain"/>
</dbReference>
<dbReference type="PANTHER" id="PTHR23280">
    <property type="entry name" value="4.1 G PROTEIN"/>
    <property type="match status" value="1"/>
</dbReference>
<dbReference type="PANTHER" id="PTHR23280:SF41">
    <property type="entry name" value="BAND 4.1-LIKE PROTEIN 2"/>
    <property type="match status" value="1"/>
</dbReference>
<reference evidence="2 3" key="1">
    <citation type="submission" date="2024-05" db="EMBL/GenBank/DDBJ databases">
        <title>Genome sequencing and assembly of Indian major carp, Cirrhinus mrigala (Hamilton, 1822).</title>
        <authorList>
            <person name="Mohindra V."/>
            <person name="Chowdhury L.M."/>
            <person name="Lal K."/>
            <person name="Jena J.K."/>
        </authorList>
    </citation>
    <scope>NUCLEOTIDE SEQUENCE [LARGE SCALE GENOMIC DNA]</scope>
    <source>
        <strain evidence="2">CM1030</strain>
        <tissue evidence="2">Blood</tissue>
    </source>
</reference>
<dbReference type="InterPro" id="IPR011993">
    <property type="entry name" value="PH-like_dom_sf"/>
</dbReference>